<keyword evidence="1" id="KW-0812">Transmembrane</keyword>
<protein>
    <submittedName>
        <fullName evidence="2">Transposase</fullName>
    </submittedName>
</protein>
<comment type="caution">
    <text evidence="2">The sequence shown here is derived from an EMBL/GenBank/DDBJ whole genome shotgun (WGS) entry which is preliminary data.</text>
</comment>
<feature type="transmembrane region" description="Helical" evidence="1">
    <location>
        <begin position="20"/>
        <end position="43"/>
    </location>
</feature>
<organism evidence="2 3">
    <name type="scientific">Dysgonomonas mossii</name>
    <dbReference type="NCBI Taxonomy" id="163665"/>
    <lineage>
        <taxon>Bacteria</taxon>
        <taxon>Pseudomonadati</taxon>
        <taxon>Bacteroidota</taxon>
        <taxon>Bacteroidia</taxon>
        <taxon>Bacteroidales</taxon>
        <taxon>Dysgonomonadaceae</taxon>
        <taxon>Dysgonomonas</taxon>
    </lineage>
</organism>
<feature type="non-terminal residue" evidence="2">
    <location>
        <position position="58"/>
    </location>
</feature>
<evidence type="ECO:0000256" key="1">
    <source>
        <dbReference type="SAM" id="Phobius"/>
    </source>
</evidence>
<dbReference type="AlphaFoldDB" id="A0A4Y9IHH2"/>
<evidence type="ECO:0000313" key="3">
    <source>
        <dbReference type="Proteomes" id="UP000298285"/>
    </source>
</evidence>
<dbReference type="EMBL" id="SPPK01000139">
    <property type="protein sequence ID" value="TFU84947.1"/>
    <property type="molecule type" value="Genomic_DNA"/>
</dbReference>
<name>A0A4Y9IHH2_9BACT</name>
<proteinExistence type="predicted"/>
<sequence>MDETQHINTGEGASKVTDILLTMAAIGPPVIFVSNYSLVHRLFRRNSEDKQRLLSEPR</sequence>
<dbReference type="Proteomes" id="UP000298285">
    <property type="component" value="Unassembled WGS sequence"/>
</dbReference>
<evidence type="ECO:0000313" key="2">
    <source>
        <dbReference type="EMBL" id="TFU84947.1"/>
    </source>
</evidence>
<accession>A0A4Y9IHH2</accession>
<reference evidence="2 3" key="1">
    <citation type="submission" date="2019-03" db="EMBL/GenBank/DDBJ databases">
        <title>Diversity of the mouse oral microbiome.</title>
        <authorList>
            <person name="Joseph S."/>
            <person name="Aduse-Opoku J."/>
            <person name="Curtis M."/>
            <person name="Wade W."/>
            <person name="Hashim A."/>
        </authorList>
    </citation>
    <scope>NUCLEOTIDE SEQUENCE [LARGE SCALE GENOMIC DNA]</scope>
    <source>
        <strain evidence="2 3">P11</strain>
    </source>
</reference>
<gene>
    <name evidence="2" type="ORF">E4T88_17800</name>
</gene>
<keyword evidence="1" id="KW-0472">Membrane</keyword>
<keyword evidence="1" id="KW-1133">Transmembrane helix</keyword>